<dbReference type="AlphaFoldDB" id="X1NPM8"/>
<reference evidence="1" key="1">
    <citation type="journal article" date="2014" name="Front. Microbiol.">
        <title>High frequency of phylogenetically diverse reductive dehalogenase-homologous genes in deep subseafloor sedimentary metagenomes.</title>
        <authorList>
            <person name="Kawai M."/>
            <person name="Futagami T."/>
            <person name="Toyoda A."/>
            <person name="Takaki Y."/>
            <person name="Nishi S."/>
            <person name="Hori S."/>
            <person name="Arai W."/>
            <person name="Tsubouchi T."/>
            <person name="Morono Y."/>
            <person name="Uchiyama I."/>
            <person name="Ito T."/>
            <person name="Fujiyama A."/>
            <person name="Inagaki F."/>
            <person name="Takami H."/>
        </authorList>
    </citation>
    <scope>NUCLEOTIDE SEQUENCE</scope>
    <source>
        <strain evidence="1">Expedition CK06-06</strain>
    </source>
</reference>
<accession>X1NPM8</accession>
<comment type="caution">
    <text evidence="1">The sequence shown here is derived from an EMBL/GenBank/DDBJ whole genome shotgun (WGS) entry which is preliminary data.</text>
</comment>
<protein>
    <submittedName>
        <fullName evidence="1">Uncharacterized protein</fullName>
    </submittedName>
</protein>
<sequence length="79" mass="8963">QAPDWTESEFEVLVNSYGLPDEELAHRLPQRSMGAIEVVKEGIHAFHLGNDISMLSQMMRSYLDRRHGSVVCPKCGMNF</sequence>
<proteinExistence type="predicted"/>
<dbReference type="EMBL" id="BARV01024333">
    <property type="protein sequence ID" value="GAI45957.1"/>
    <property type="molecule type" value="Genomic_DNA"/>
</dbReference>
<feature type="non-terminal residue" evidence="1">
    <location>
        <position position="1"/>
    </location>
</feature>
<evidence type="ECO:0000313" key="1">
    <source>
        <dbReference type="EMBL" id="GAI45957.1"/>
    </source>
</evidence>
<organism evidence="1">
    <name type="scientific">marine sediment metagenome</name>
    <dbReference type="NCBI Taxonomy" id="412755"/>
    <lineage>
        <taxon>unclassified sequences</taxon>
        <taxon>metagenomes</taxon>
        <taxon>ecological metagenomes</taxon>
    </lineage>
</organism>
<name>X1NPM8_9ZZZZ</name>
<gene>
    <name evidence="1" type="ORF">S06H3_39738</name>
</gene>